<dbReference type="InterPro" id="IPR005312">
    <property type="entry name" value="DUF1759"/>
</dbReference>
<name>E2AD12_CAMFO</name>
<dbReference type="Proteomes" id="UP000000311">
    <property type="component" value="Unassembled WGS sequence"/>
</dbReference>
<organism evidence="2">
    <name type="scientific">Camponotus floridanus</name>
    <name type="common">Florida carpenter ant</name>
    <dbReference type="NCBI Taxonomy" id="104421"/>
    <lineage>
        <taxon>Eukaryota</taxon>
        <taxon>Metazoa</taxon>
        <taxon>Ecdysozoa</taxon>
        <taxon>Arthropoda</taxon>
        <taxon>Hexapoda</taxon>
        <taxon>Insecta</taxon>
        <taxon>Pterygota</taxon>
        <taxon>Neoptera</taxon>
        <taxon>Endopterygota</taxon>
        <taxon>Hymenoptera</taxon>
        <taxon>Apocrita</taxon>
        <taxon>Aculeata</taxon>
        <taxon>Formicoidea</taxon>
        <taxon>Formicidae</taxon>
        <taxon>Formicinae</taxon>
        <taxon>Camponotus</taxon>
    </lineage>
</organism>
<feature type="non-terminal residue" evidence="1">
    <location>
        <position position="1"/>
    </location>
</feature>
<evidence type="ECO:0000313" key="2">
    <source>
        <dbReference type="Proteomes" id="UP000000311"/>
    </source>
</evidence>
<gene>
    <name evidence="1" type="ORF">EAG_15947</name>
</gene>
<protein>
    <submittedName>
        <fullName evidence="1">Uncharacterized protein</fullName>
    </submittedName>
</protein>
<dbReference type="InParanoid" id="E2AD12"/>
<dbReference type="EMBL" id="GL438638">
    <property type="protein sequence ID" value="EFN68677.1"/>
    <property type="molecule type" value="Genomic_DNA"/>
</dbReference>
<dbReference type="OrthoDB" id="5984724at2759"/>
<dbReference type="OMA" id="ENYDRAW"/>
<accession>E2AD12</accession>
<reference evidence="1 2" key="1">
    <citation type="journal article" date="2010" name="Science">
        <title>Genomic comparison of the ants Camponotus floridanus and Harpegnathos saltator.</title>
        <authorList>
            <person name="Bonasio R."/>
            <person name="Zhang G."/>
            <person name="Ye C."/>
            <person name="Mutti N.S."/>
            <person name="Fang X."/>
            <person name="Qin N."/>
            <person name="Donahue G."/>
            <person name="Yang P."/>
            <person name="Li Q."/>
            <person name="Li C."/>
            <person name="Zhang P."/>
            <person name="Huang Z."/>
            <person name="Berger S.L."/>
            <person name="Reinberg D."/>
            <person name="Wang J."/>
            <person name="Liebig J."/>
        </authorList>
    </citation>
    <scope>NUCLEOTIDE SEQUENCE [LARGE SCALE GENOMIC DNA]</scope>
    <source>
        <strain evidence="2">C129</strain>
    </source>
</reference>
<sequence length="69" mass="8050">FRNLFLSLVGENPSVSNIERFHYLRSCVKGSAEKLIRSLTVTSENYDRAWAILAKHFENKKELMRSNFS</sequence>
<proteinExistence type="predicted"/>
<dbReference type="Pfam" id="PF03564">
    <property type="entry name" value="DUF1759"/>
    <property type="match status" value="1"/>
</dbReference>
<keyword evidence="2" id="KW-1185">Reference proteome</keyword>
<evidence type="ECO:0000313" key="1">
    <source>
        <dbReference type="EMBL" id="EFN68677.1"/>
    </source>
</evidence>
<feature type="non-terminal residue" evidence="1">
    <location>
        <position position="69"/>
    </location>
</feature>
<dbReference type="AlphaFoldDB" id="E2AD12"/>